<name>A0ACC0YHL0_9ROSI</name>
<accession>A0ACC0YHL0</accession>
<dbReference type="EMBL" id="CM047742">
    <property type="protein sequence ID" value="KAJ0035779.1"/>
    <property type="molecule type" value="Genomic_DNA"/>
</dbReference>
<proteinExistence type="predicted"/>
<sequence length="220" mass="25605">MNADLENLSRTKRRKLNSKVWKEFTKHKEDGKEWAICKHCERKFHGSSKKGTTHLKNHLERCHRGNRNPGEAAVVETNHLIAPIVVKEKSVTDEELNHLDAARMIIKYGFSSLRSIKADIFHVYKEEKEKLRGYFNKLFRNFRLKFEWGFSDVKGLLLDLNVDKNICSTVEGLLSEIRKSFNYVCEMLSNENKFRIEVNKAKSLAKRVTSEGLPYEADFG</sequence>
<gene>
    <name evidence="1" type="ORF">Pint_25924</name>
</gene>
<keyword evidence="2" id="KW-1185">Reference proteome</keyword>
<dbReference type="Proteomes" id="UP001163603">
    <property type="component" value="Chromosome 7"/>
</dbReference>
<comment type="caution">
    <text evidence="1">The sequence shown here is derived from an EMBL/GenBank/DDBJ whole genome shotgun (WGS) entry which is preliminary data.</text>
</comment>
<evidence type="ECO:0000313" key="1">
    <source>
        <dbReference type="EMBL" id="KAJ0035779.1"/>
    </source>
</evidence>
<evidence type="ECO:0000313" key="2">
    <source>
        <dbReference type="Proteomes" id="UP001163603"/>
    </source>
</evidence>
<protein>
    <submittedName>
        <fullName evidence="1">Uncharacterized protein</fullName>
    </submittedName>
</protein>
<reference evidence="2" key="1">
    <citation type="journal article" date="2023" name="G3 (Bethesda)">
        <title>Genome assembly and association tests identify interacting loci associated with vigor, precocity, and sex in interspecific pistachio rootstocks.</title>
        <authorList>
            <person name="Palmer W."/>
            <person name="Jacygrad E."/>
            <person name="Sagayaradj S."/>
            <person name="Cavanaugh K."/>
            <person name="Han R."/>
            <person name="Bertier L."/>
            <person name="Beede B."/>
            <person name="Kafkas S."/>
            <person name="Golino D."/>
            <person name="Preece J."/>
            <person name="Michelmore R."/>
        </authorList>
    </citation>
    <scope>NUCLEOTIDE SEQUENCE [LARGE SCALE GENOMIC DNA]</scope>
</reference>
<organism evidence="1 2">
    <name type="scientific">Pistacia integerrima</name>
    <dbReference type="NCBI Taxonomy" id="434235"/>
    <lineage>
        <taxon>Eukaryota</taxon>
        <taxon>Viridiplantae</taxon>
        <taxon>Streptophyta</taxon>
        <taxon>Embryophyta</taxon>
        <taxon>Tracheophyta</taxon>
        <taxon>Spermatophyta</taxon>
        <taxon>Magnoliopsida</taxon>
        <taxon>eudicotyledons</taxon>
        <taxon>Gunneridae</taxon>
        <taxon>Pentapetalae</taxon>
        <taxon>rosids</taxon>
        <taxon>malvids</taxon>
        <taxon>Sapindales</taxon>
        <taxon>Anacardiaceae</taxon>
        <taxon>Pistacia</taxon>
    </lineage>
</organism>